<sequence length="125" mass="14394">MLPIPLSEPSSPILRSHHYLRHYKRTETDISNIFTFPEHVKCAEKATHIINLHLRSAEEQKPFSFRYRSGTLCVEPLCHTMIKESTGLWERIHNCVSVRRAAPGMLGDPTPPGIPMERSYISRNE</sequence>
<organism evidence="2 3">
    <name type="scientific">Araneus ventricosus</name>
    <name type="common">Orbweaver spider</name>
    <name type="synonym">Epeira ventricosa</name>
    <dbReference type="NCBI Taxonomy" id="182803"/>
    <lineage>
        <taxon>Eukaryota</taxon>
        <taxon>Metazoa</taxon>
        <taxon>Ecdysozoa</taxon>
        <taxon>Arthropoda</taxon>
        <taxon>Chelicerata</taxon>
        <taxon>Arachnida</taxon>
        <taxon>Araneae</taxon>
        <taxon>Araneomorphae</taxon>
        <taxon>Entelegynae</taxon>
        <taxon>Araneoidea</taxon>
        <taxon>Araneidae</taxon>
        <taxon>Araneus</taxon>
    </lineage>
</organism>
<dbReference type="EMBL" id="BGPR01000976">
    <property type="protein sequence ID" value="GBM41864.1"/>
    <property type="molecule type" value="Genomic_DNA"/>
</dbReference>
<proteinExistence type="predicted"/>
<name>A0A4Y2FQC1_ARAVE</name>
<dbReference type="Proteomes" id="UP000499080">
    <property type="component" value="Unassembled WGS sequence"/>
</dbReference>
<reference evidence="2 3" key="1">
    <citation type="journal article" date="2019" name="Sci. Rep.">
        <title>Orb-weaving spider Araneus ventricosus genome elucidates the spidroin gene catalogue.</title>
        <authorList>
            <person name="Kono N."/>
            <person name="Nakamura H."/>
            <person name="Ohtoshi R."/>
            <person name="Moran D.A.P."/>
            <person name="Shinohara A."/>
            <person name="Yoshida Y."/>
            <person name="Fujiwara M."/>
            <person name="Mori M."/>
            <person name="Tomita M."/>
            <person name="Arakawa K."/>
        </authorList>
    </citation>
    <scope>NUCLEOTIDE SEQUENCE [LARGE SCALE GENOMIC DNA]</scope>
</reference>
<accession>A0A4Y2FQC1</accession>
<evidence type="ECO:0000256" key="1">
    <source>
        <dbReference type="SAM" id="MobiDB-lite"/>
    </source>
</evidence>
<keyword evidence="3" id="KW-1185">Reference proteome</keyword>
<evidence type="ECO:0000313" key="3">
    <source>
        <dbReference type="Proteomes" id="UP000499080"/>
    </source>
</evidence>
<comment type="caution">
    <text evidence="2">The sequence shown here is derived from an EMBL/GenBank/DDBJ whole genome shotgun (WGS) entry which is preliminary data.</text>
</comment>
<protein>
    <submittedName>
        <fullName evidence="2">Uncharacterized protein</fullName>
    </submittedName>
</protein>
<gene>
    <name evidence="2" type="ORF">AVEN_8534_1</name>
</gene>
<evidence type="ECO:0000313" key="2">
    <source>
        <dbReference type="EMBL" id="GBM41864.1"/>
    </source>
</evidence>
<dbReference type="AlphaFoldDB" id="A0A4Y2FQC1"/>
<feature type="region of interest" description="Disordered" evidence="1">
    <location>
        <begin position="106"/>
        <end position="125"/>
    </location>
</feature>